<dbReference type="InterPro" id="IPR000914">
    <property type="entry name" value="SBP_5_dom"/>
</dbReference>
<gene>
    <name evidence="4" type="ORF">FJZ47_11150</name>
</gene>
<dbReference type="AlphaFoldDB" id="A0A937W066"/>
<dbReference type="EMBL" id="VGLS01000304">
    <property type="protein sequence ID" value="MBM3224346.1"/>
    <property type="molecule type" value="Genomic_DNA"/>
</dbReference>
<dbReference type="Pfam" id="PF00496">
    <property type="entry name" value="SBP_bac_5"/>
    <property type="match status" value="1"/>
</dbReference>
<dbReference type="GO" id="GO:0030288">
    <property type="term" value="C:outer membrane-bounded periplasmic space"/>
    <property type="evidence" value="ECO:0007669"/>
    <property type="project" value="UniProtKB-ARBA"/>
</dbReference>
<evidence type="ECO:0000256" key="2">
    <source>
        <dbReference type="ARBA" id="ARBA00022729"/>
    </source>
</evidence>
<dbReference type="PIRSF" id="PIRSF002741">
    <property type="entry name" value="MppA"/>
    <property type="match status" value="1"/>
</dbReference>
<dbReference type="CDD" id="cd00995">
    <property type="entry name" value="PBP2_NikA_DppA_OppA_like"/>
    <property type="match status" value="1"/>
</dbReference>
<keyword evidence="2" id="KW-0732">Signal</keyword>
<dbReference type="Gene3D" id="3.10.105.10">
    <property type="entry name" value="Dipeptide-binding Protein, Domain 3"/>
    <property type="match status" value="1"/>
</dbReference>
<dbReference type="GO" id="GO:0015833">
    <property type="term" value="P:peptide transport"/>
    <property type="evidence" value="ECO:0007669"/>
    <property type="project" value="TreeGrafter"/>
</dbReference>
<dbReference type="SUPFAM" id="SSF53850">
    <property type="entry name" value="Periplasmic binding protein-like II"/>
    <property type="match status" value="1"/>
</dbReference>
<reference evidence="4" key="1">
    <citation type="submission" date="2019-03" db="EMBL/GenBank/DDBJ databases">
        <title>Lake Tanganyika Metagenome-Assembled Genomes (MAGs).</title>
        <authorList>
            <person name="Tran P."/>
        </authorList>
    </citation>
    <scope>NUCLEOTIDE SEQUENCE</scope>
    <source>
        <strain evidence="4">K_DeepCast_65m_m2_066</strain>
    </source>
</reference>
<organism evidence="4 5">
    <name type="scientific">Tectimicrobiota bacterium</name>
    <dbReference type="NCBI Taxonomy" id="2528274"/>
    <lineage>
        <taxon>Bacteria</taxon>
        <taxon>Pseudomonadati</taxon>
        <taxon>Nitrospinota/Tectimicrobiota group</taxon>
        <taxon>Candidatus Tectimicrobiota</taxon>
    </lineage>
</organism>
<protein>
    <submittedName>
        <fullName evidence="4">ABC transporter substrate-binding protein</fullName>
    </submittedName>
</protein>
<dbReference type="PANTHER" id="PTHR30290:SF38">
    <property type="entry name" value="D,D-DIPEPTIDE-BINDING PERIPLASMIC PROTEIN DDPA-RELATED"/>
    <property type="match status" value="1"/>
</dbReference>
<evidence type="ECO:0000313" key="4">
    <source>
        <dbReference type="EMBL" id="MBM3224346.1"/>
    </source>
</evidence>
<dbReference type="InterPro" id="IPR039424">
    <property type="entry name" value="SBP_5"/>
</dbReference>
<accession>A0A937W066</accession>
<dbReference type="PANTHER" id="PTHR30290">
    <property type="entry name" value="PERIPLASMIC BINDING COMPONENT OF ABC TRANSPORTER"/>
    <property type="match status" value="1"/>
</dbReference>
<comment type="similarity">
    <text evidence="1">Belongs to the bacterial solute-binding protein 5 family.</text>
</comment>
<proteinExistence type="inferred from homology"/>
<evidence type="ECO:0000256" key="1">
    <source>
        <dbReference type="ARBA" id="ARBA00005695"/>
    </source>
</evidence>
<dbReference type="Gene3D" id="3.40.190.10">
    <property type="entry name" value="Periplasmic binding protein-like II"/>
    <property type="match status" value="1"/>
</dbReference>
<feature type="domain" description="Solute-binding protein family 5" evidence="3">
    <location>
        <begin position="94"/>
        <end position="457"/>
    </location>
</feature>
<name>A0A937W066_UNCTE</name>
<comment type="caution">
    <text evidence="4">The sequence shown here is derived from an EMBL/GenBank/DDBJ whole genome shotgun (WGS) entry which is preliminary data.</text>
</comment>
<dbReference type="Proteomes" id="UP000712673">
    <property type="component" value="Unassembled WGS sequence"/>
</dbReference>
<dbReference type="InterPro" id="IPR030678">
    <property type="entry name" value="Peptide/Ni-bd"/>
</dbReference>
<evidence type="ECO:0000259" key="3">
    <source>
        <dbReference type="Pfam" id="PF00496"/>
    </source>
</evidence>
<dbReference type="GO" id="GO:1904680">
    <property type="term" value="F:peptide transmembrane transporter activity"/>
    <property type="evidence" value="ECO:0007669"/>
    <property type="project" value="TreeGrafter"/>
</dbReference>
<sequence length="548" mass="61390">MQLCLPLCNPGGVQASGRRWHARLMLLVVLGLCLTWQTALMAQQVDKGGTVIWAVHESMPHFDIHKEGSYILAQPVNPLYNGLLTFDVYNNENIVGDLAERWEVTPDGKQITLMLRQGVKFHDGADFTCADAKYSVEKMTDINRSSVTLVAILGSALTSATCSDGATLVLVLKQPSAAILPLLADSHAVMMKDGIAERVDRKDPKFLVGTGPFKYKSHTPGVDFQAERNPNYWKPGIPRLDGYQAVVMSDLTKIFASFRARQLTMTGIGRHLEKPEADILKKEHPEAVVALGPRAGWDSFVMHHGKPPFNDPRVRKAVALATDREKMIEIAAEGWGVPGGFIGPHTPYGLQPEEFKKYPQYGDDMAKRQAEAKRLLAEAGHAKGLDVDLVLRRGPLYERGALSRQDDLKKVGINIKITLLDTAGYRDRTEKGEFQAYTVLSAVTIDDPDNYYARLVCNSTLNLGKYCNPEFDKLFQEQSQTFDVQKRAEITRKMEHILLKDIPDDRGFYWKSAMAYWNRVKQWPPIQGTTVFNYGKFEQVWCQGGKCM</sequence>
<evidence type="ECO:0000313" key="5">
    <source>
        <dbReference type="Proteomes" id="UP000712673"/>
    </source>
</evidence>
<dbReference type="GO" id="GO:0043190">
    <property type="term" value="C:ATP-binding cassette (ABC) transporter complex"/>
    <property type="evidence" value="ECO:0007669"/>
    <property type="project" value="InterPro"/>
</dbReference>